<evidence type="ECO:0000256" key="8">
    <source>
        <dbReference type="ARBA" id="ARBA00023136"/>
    </source>
</evidence>
<feature type="transmembrane region" description="Helical" evidence="9">
    <location>
        <begin position="190"/>
        <end position="209"/>
    </location>
</feature>
<dbReference type="Pfam" id="PF03116">
    <property type="entry name" value="NQR2_RnfD_RnfE"/>
    <property type="match status" value="2"/>
</dbReference>
<keyword evidence="3" id="KW-0285">Flavoprotein</keyword>
<keyword evidence="8 9" id="KW-0472">Membrane</keyword>
<dbReference type="OrthoDB" id="260854at2"/>
<keyword evidence="4" id="KW-0288">FMN</keyword>
<dbReference type="GO" id="GO:0005886">
    <property type="term" value="C:plasma membrane"/>
    <property type="evidence" value="ECO:0007669"/>
    <property type="project" value="TreeGrafter"/>
</dbReference>
<dbReference type="EMBL" id="BIFR01000002">
    <property type="protein sequence ID" value="GCE15776.1"/>
    <property type="molecule type" value="Genomic_DNA"/>
</dbReference>
<feature type="transmembrane region" description="Helical" evidence="9">
    <location>
        <begin position="45"/>
        <end position="63"/>
    </location>
</feature>
<dbReference type="InterPro" id="IPR004338">
    <property type="entry name" value="NqrB/RnfD"/>
</dbReference>
<evidence type="ECO:0000256" key="3">
    <source>
        <dbReference type="ARBA" id="ARBA00022630"/>
    </source>
</evidence>
<evidence type="ECO:0000256" key="9">
    <source>
        <dbReference type="SAM" id="Phobius"/>
    </source>
</evidence>
<proteinExistence type="predicted"/>
<keyword evidence="7 9" id="KW-1133">Transmembrane helix</keyword>
<feature type="transmembrane region" description="Helical" evidence="9">
    <location>
        <begin position="166"/>
        <end position="184"/>
    </location>
</feature>
<evidence type="ECO:0008006" key="12">
    <source>
        <dbReference type="Google" id="ProtNLM"/>
    </source>
</evidence>
<feature type="transmembrane region" description="Helical" evidence="9">
    <location>
        <begin position="68"/>
        <end position="85"/>
    </location>
</feature>
<name>A0A402A9T3_9CHLR</name>
<feature type="transmembrane region" description="Helical" evidence="9">
    <location>
        <begin position="139"/>
        <end position="159"/>
    </location>
</feature>
<dbReference type="PANTHER" id="PTHR30578">
    <property type="entry name" value="ELECTRON TRANSPORT COMPLEX PROTEIN RNFD"/>
    <property type="match status" value="1"/>
</dbReference>
<accession>A0A402A9T3</accession>
<gene>
    <name evidence="10" type="ORF">KTT_56350</name>
</gene>
<dbReference type="GO" id="GO:0055085">
    <property type="term" value="P:transmembrane transport"/>
    <property type="evidence" value="ECO:0007669"/>
    <property type="project" value="InterPro"/>
</dbReference>
<keyword evidence="1" id="KW-0813">Transport</keyword>
<evidence type="ECO:0000256" key="4">
    <source>
        <dbReference type="ARBA" id="ARBA00022643"/>
    </source>
</evidence>
<evidence type="ECO:0000256" key="1">
    <source>
        <dbReference type="ARBA" id="ARBA00022448"/>
    </source>
</evidence>
<keyword evidence="6" id="KW-1278">Translocase</keyword>
<dbReference type="AlphaFoldDB" id="A0A402A9T3"/>
<evidence type="ECO:0000256" key="5">
    <source>
        <dbReference type="ARBA" id="ARBA00022692"/>
    </source>
</evidence>
<comment type="caution">
    <text evidence="10">The sequence shown here is derived from an EMBL/GenBank/DDBJ whole genome shotgun (WGS) entry which is preliminary data.</text>
</comment>
<feature type="transmembrane region" description="Helical" evidence="9">
    <location>
        <begin position="20"/>
        <end position="39"/>
    </location>
</feature>
<evidence type="ECO:0000313" key="11">
    <source>
        <dbReference type="Proteomes" id="UP000287352"/>
    </source>
</evidence>
<dbReference type="Proteomes" id="UP000287352">
    <property type="component" value="Unassembled WGS sequence"/>
</dbReference>
<dbReference type="PANTHER" id="PTHR30578:SF0">
    <property type="entry name" value="ION-TRANSLOCATING OXIDOREDUCTASE COMPLEX SUBUNIT D"/>
    <property type="match status" value="1"/>
</dbReference>
<reference evidence="11" key="1">
    <citation type="submission" date="2018-12" db="EMBL/GenBank/DDBJ databases">
        <title>Tengunoibacter tsumagoiensis gen. nov., sp. nov., Dictyobacter kobayashii sp. nov., D. alpinus sp. nov., and D. joshuensis sp. nov. and description of Dictyobacteraceae fam. nov. within the order Ktedonobacterales isolated from Tengu-no-mugimeshi.</title>
        <authorList>
            <person name="Wang C.M."/>
            <person name="Zheng Y."/>
            <person name="Sakai Y."/>
            <person name="Toyoda A."/>
            <person name="Minakuchi Y."/>
            <person name="Abe K."/>
            <person name="Yokota A."/>
            <person name="Yabe S."/>
        </authorList>
    </citation>
    <scope>NUCLEOTIDE SEQUENCE [LARGE SCALE GENOMIC DNA]</scope>
    <source>
        <strain evidence="11">Uno3</strain>
    </source>
</reference>
<protein>
    <recommendedName>
        <fullName evidence="12">Na+-transporting NADH:ubiquinone oxidoreductase, subunit NqrB</fullName>
    </recommendedName>
</protein>
<evidence type="ECO:0000256" key="2">
    <source>
        <dbReference type="ARBA" id="ARBA00022553"/>
    </source>
</evidence>
<evidence type="ECO:0000256" key="7">
    <source>
        <dbReference type="ARBA" id="ARBA00022989"/>
    </source>
</evidence>
<keyword evidence="11" id="KW-1185">Reference proteome</keyword>
<keyword evidence="2" id="KW-0597">Phosphoprotein</keyword>
<feature type="transmembrane region" description="Helical" evidence="9">
    <location>
        <begin position="221"/>
        <end position="239"/>
    </location>
</feature>
<evidence type="ECO:0000313" key="10">
    <source>
        <dbReference type="EMBL" id="GCE15776.1"/>
    </source>
</evidence>
<evidence type="ECO:0000256" key="6">
    <source>
        <dbReference type="ARBA" id="ARBA00022967"/>
    </source>
</evidence>
<keyword evidence="5 9" id="KW-0812">Transmembrane</keyword>
<sequence>MTWNIRGVTIVAPKITDPRLFMTGVLILYTSIGETILAFDHQWTQIATSLLVACTLDVILNYVRTKQIIIPISGVISGLGLGLLIESIPLWPFIVAPILAISSKSLLRVRGRHIFNPSNFGLTMLLLLFPQTVTTLAAQWSGSLLIVMVILVIGGFTSFRVSRWDLVISFVLSFCLMAVLENLIRHSGYVFAFGPLLGAAFQLFILSMITDPKTTPDTRRMRILFGFSLAVIDGILRLMDNQYSPFIALLIVSACVPVIRLISDWVTARSLKSAEEPEVTTAIEEKASIAQ</sequence>
<dbReference type="RefSeq" id="WP_126583193.1">
    <property type="nucleotide sequence ID" value="NZ_BIFR01000002.1"/>
</dbReference>
<organism evidence="10 11">
    <name type="scientific">Tengunoibacter tsumagoiensis</name>
    <dbReference type="NCBI Taxonomy" id="2014871"/>
    <lineage>
        <taxon>Bacteria</taxon>
        <taxon>Bacillati</taxon>
        <taxon>Chloroflexota</taxon>
        <taxon>Ktedonobacteria</taxon>
        <taxon>Ktedonobacterales</taxon>
        <taxon>Dictyobacteraceae</taxon>
        <taxon>Tengunoibacter</taxon>
    </lineage>
</organism>
<feature type="transmembrane region" description="Helical" evidence="9">
    <location>
        <begin position="245"/>
        <end position="263"/>
    </location>
</feature>